<sequence>MLIASFLKELRLLSRDLHGVAVLFFMPILFMLIMSAALSNNNELRQQNAIVLLSEPNNLLNADFFTALKTENWQIQQGDLGQLSHYQNELQAGRFELLIANLNTEKTALSDEKPLQLWLNPSVDRSWLLGVKGVLQKYYTEQRIAHYLKDNHIRLDNNKRKQIKEIEKKVNQQLDKKFAQINDYLSQARWQEIYLNRQGQEVAKPNSVQHSVPAWLIFGMFFIMIPLSNVMAMERQTNTITRLRMARASAFKLILAKLIPYFLINQLQFIGMVALGYFVLPTLEMPAFTLSGEWLPYAVLSAAVSLAALGYGLLVSVVARTTEHAVVLGGGGIIIMAAIGGIMVPVYVMPEIMQTIAQFSPMGWALNGFQNLLLNQYALSQIANTLWKLTAFGAVMLTLASLIYRHQLKTQVWF</sequence>
<gene>
    <name evidence="10" type="ORF">B0188_06575</name>
</gene>
<dbReference type="STRING" id="123822.B0188_06575"/>
<keyword evidence="11" id="KW-1185">Reference proteome</keyword>
<comment type="subcellular location">
    <subcellularLocation>
        <location evidence="1">Cell membrane</location>
        <topology evidence="1">Multi-pass membrane protein</topology>
    </subcellularLocation>
</comment>
<evidence type="ECO:0000256" key="2">
    <source>
        <dbReference type="ARBA" id="ARBA00007783"/>
    </source>
</evidence>
<evidence type="ECO:0000313" key="10">
    <source>
        <dbReference type="EMBL" id="OOS03504.1"/>
    </source>
</evidence>
<dbReference type="PROSITE" id="PS51012">
    <property type="entry name" value="ABC_TM2"/>
    <property type="match status" value="1"/>
</dbReference>
<evidence type="ECO:0000256" key="5">
    <source>
        <dbReference type="ARBA" id="ARBA00022692"/>
    </source>
</evidence>
<evidence type="ECO:0000256" key="4">
    <source>
        <dbReference type="ARBA" id="ARBA00022475"/>
    </source>
</evidence>
<dbReference type="GO" id="GO:0005886">
    <property type="term" value="C:plasma membrane"/>
    <property type="evidence" value="ECO:0007669"/>
    <property type="project" value="UniProtKB-SubCell"/>
</dbReference>
<keyword evidence="7 8" id="KW-0472">Membrane</keyword>
<dbReference type="EMBL" id="MUYB01000026">
    <property type="protein sequence ID" value="OOS03504.1"/>
    <property type="molecule type" value="Genomic_DNA"/>
</dbReference>
<dbReference type="InterPro" id="IPR013525">
    <property type="entry name" value="ABC2_TM"/>
</dbReference>
<evidence type="ECO:0000256" key="1">
    <source>
        <dbReference type="ARBA" id="ARBA00004651"/>
    </source>
</evidence>
<proteinExistence type="inferred from homology"/>
<evidence type="ECO:0000313" key="11">
    <source>
        <dbReference type="Proteomes" id="UP000190023"/>
    </source>
</evidence>
<dbReference type="InterPro" id="IPR047817">
    <property type="entry name" value="ABC2_TM_bact-type"/>
</dbReference>
<evidence type="ECO:0000256" key="3">
    <source>
        <dbReference type="ARBA" id="ARBA00022448"/>
    </source>
</evidence>
<keyword evidence="6 8" id="KW-1133">Transmembrane helix</keyword>
<evidence type="ECO:0000256" key="7">
    <source>
        <dbReference type="ARBA" id="ARBA00023136"/>
    </source>
</evidence>
<name>A0A1T0B0A4_9PAST</name>
<dbReference type="Proteomes" id="UP000190023">
    <property type="component" value="Unassembled WGS sequence"/>
</dbReference>
<dbReference type="InterPro" id="IPR051449">
    <property type="entry name" value="ABC-2_transporter_component"/>
</dbReference>
<keyword evidence="4" id="KW-1003">Cell membrane</keyword>
<dbReference type="PANTHER" id="PTHR30294">
    <property type="entry name" value="MEMBRANE COMPONENT OF ABC TRANSPORTER YHHJ-RELATED"/>
    <property type="match status" value="1"/>
</dbReference>
<dbReference type="GO" id="GO:0140359">
    <property type="term" value="F:ABC-type transporter activity"/>
    <property type="evidence" value="ECO:0007669"/>
    <property type="project" value="InterPro"/>
</dbReference>
<accession>A0A1T0B0A4</accession>
<keyword evidence="5 8" id="KW-0812">Transmembrane</keyword>
<dbReference type="AlphaFoldDB" id="A0A1T0B0A4"/>
<comment type="caution">
    <text evidence="10">The sequence shown here is derived from an EMBL/GenBank/DDBJ whole genome shotgun (WGS) entry which is preliminary data.</text>
</comment>
<feature type="transmembrane region" description="Helical" evidence="8">
    <location>
        <begin position="294"/>
        <end position="314"/>
    </location>
</feature>
<feature type="domain" description="ABC transmembrane type-2" evidence="9">
    <location>
        <begin position="174"/>
        <end position="407"/>
    </location>
</feature>
<dbReference type="OrthoDB" id="266913at2"/>
<feature type="transmembrane region" description="Helical" evidence="8">
    <location>
        <begin position="212"/>
        <end position="232"/>
    </location>
</feature>
<organism evidence="10 11">
    <name type="scientific">[Haemophilus] felis</name>
    <dbReference type="NCBI Taxonomy" id="123822"/>
    <lineage>
        <taxon>Bacteria</taxon>
        <taxon>Pseudomonadati</taxon>
        <taxon>Pseudomonadota</taxon>
        <taxon>Gammaproteobacteria</taxon>
        <taxon>Pasteurellales</taxon>
        <taxon>Pasteurellaceae</taxon>
    </lineage>
</organism>
<protein>
    <submittedName>
        <fullName evidence="10">ABC transporter</fullName>
    </submittedName>
</protein>
<feature type="transmembrane region" description="Helical" evidence="8">
    <location>
        <begin position="20"/>
        <end position="38"/>
    </location>
</feature>
<feature type="transmembrane region" description="Helical" evidence="8">
    <location>
        <begin position="253"/>
        <end position="279"/>
    </location>
</feature>
<feature type="transmembrane region" description="Helical" evidence="8">
    <location>
        <begin position="386"/>
        <end position="404"/>
    </location>
</feature>
<dbReference type="Pfam" id="PF12698">
    <property type="entry name" value="ABC2_membrane_3"/>
    <property type="match status" value="1"/>
</dbReference>
<keyword evidence="3" id="KW-0813">Transport</keyword>
<evidence type="ECO:0000256" key="8">
    <source>
        <dbReference type="SAM" id="Phobius"/>
    </source>
</evidence>
<reference evidence="10 11" key="1">
    <citation type="submission" date="2017-02" db="EMBL/GenBank/DDBJ databases">
        <title>Draft genome sequence of Haemophilus felis CCUG 31170 type strain.</title>
        <authorList>
            <person name="Engstrom-Jakobsson H."/>
            <person name="Salva-Serra F."/>
            <person name="Thorell K."/>
            <person name="Gonzales-Siles L."/>
            <person name="Karlsson R."/>
            <person name="Boulund F."/>
            <person name="Engstrand L."/>
            <person name="Kristiansson E."/>
            <person name="Moore E."/>
        </authorList>
    </citation>
    <scope>NUCLEOTIDE SEQUENCE [LARGE SCALE GENOMIC DNA]</scope>
    <source>
        <strain evidence="10 11">CCUG 31170</strain>
    </source>
</reference>
<feature type="transmembrane region" description="Helical" evidence="8">
    <location>
        <begin position="326"/>
        <end position="349"/>
    </location>
</feature>
<dbReference type="PANTHER" id="PTHR30294:SF38">
    <property type="entry name" value="TRANSPORT PERMEASE PROTEIN"/>
    <property type="match status" value="1"/>
</dbReference>
<comment type="similarity">
    <text evidence="2">Belongs to the ABC-2 integral membrane protein family.</text>
</comment>
<evidence type="ECO:0000256" key="6">
    <source>
        <dbReference type="ARBA" id="ARBA00022989"/>
    </source>
</evidence>
<evidence type="ECO:0000259" key="9">
    <source>
        <dbReference type="PROSITE" id="PS51012"/>
    </source>
</evidence>